<accession>A0AAV7Y5A0</accession>
<feature type="compositionally biased region" description="Low complexity" evidence="11">
    <location>
        <begin position="324"/>
        <end position="364"/>
    </location>
</feature>
<reference evidence="13" key="1">
    <citation type="submission" date="2022-08" db="EMBL/GenBank/DDBJ databases">
        <title>Novel sulphate-reducing endosymbionts in the free-living metamonad Anaeramoeba.</title>
        <authorList>
            <person name="Jerlstrom-Hultqvist J."/>
            <person name="Cepicka I."/>
            <person name="Gallot-Lavallee L."/>
            <person name="Salas-Leiva D."/>
            <person name="Curtis B.A."/>
            <person name="Zahonova K."/>
            <person name="Pipaliya S."/>
            <person name="Dacks J."/>
            <person name="Roger A.J."/>
        </authorList>
    </citation>
    <scope>NUCLEOTIDE SEQUENCE</scope>
    <source>
        <strain evidence="13">Busselton2</strain>
    </source>
</reference>
<evidence type="ECO:0000256" key="10">
    <source>
        <dbReference type="PROSITE-ProRule" id="PRU10141"/>
    </source>
</evidence>
<evidence type="ECO:0000256" key="8">
    <source>
        <dbReference type="ARBA" id="ARBA00047899"/>
    </source>
</evidence>
<dbReference type="PROSITE" id="PS00108">
    <property type="entry name" value="PROTEIN_KINASE_ST"/>
    <property type="match status" value="1"/>
</dbReference>
<dbReference type="PROSITE" id="PS50011">
    <property type="entry name" value="PROTEIN_KINASE_DOM"/>
    <property type="match status" value="1"/>
</dbReference>
<dbReference type="InterPro" id="IPR011993">
    <property type="entry name" value="PH-like_dom_sf"/>
</dbReference>
<evidence type="ECO:0000256" key="11">
    <source>
        <dbReference type="SAM" id="MobiDB-lite"/>
    </source>
</evidence>
<comment type="catalytic activity">
    <reaction evidence="9">
        <text>L-seryl-[protein] + ATP = O-phospho-L-seryl-[protein] + ADP + H(+)</text>
        <dbReference type="Rhea" id="RHEA:17989"/>
        <dbReference type="Rhea" id="RHEA-COMP:9863"/>
        <dbReference type="Rhea" id="RHEA-COMP:11604"/>
        <dbReference type="ChEBI" id="CHEBI:15378"/>
        <dbReference type="ChEBI" id="CHEBI:29999"/>
        <dbReference type="ChEBI" id="CHEBI:30616"/>
        <dbReference type="ChEBI" id="CHEBI:83421"/>
        <dbReference type="ChEBI" id="CHEBI:456216"/>
        <dbReference type="EC" id="2.7.11.1"/>
    </reaction>
</comment>
<dbReference type="InterPro" id="IPR039046">
    <property type="entry name" value="PDPK1"/>
</dbReference>
<dbReference type="SUPFAM" id="SSF50729">
    <property type="entry name" value="PH domain-like"/>
    <property type="match status" value="1"/>
</dbReference>
<dbReference type="InterPro" id="IPR008271">
    <property type="entry name" value="Ser/Thr_kinase_AS"/>
</dbReference>
<dbReference type="CDD" id="cd05581">
    <property type="entry name" value="STKc_PDK1"/>
    <property type="match status" value="1"/>
</dbReference>
<dbReference type="GO" id="GO:0035556">
    <property type="term" value="P:intracellular signal transduction"/>
    <property type="evidence" value="ECO:0007669"/>
    <property type="project" value="TreeGrafter"/>
</dbReference>
<feature type="region of interest" description="Disordered" evidence="11">
    <location>
        <begin position="318"/>
        <end position="394"/>
    </location>
</feature>
<keyword evidence="4" id="KW-0808">Transferase</keyword>
<comment type="catalytic activity">
    <reaction evidence="8">
        <text>L-threonyl-[protein] + ATP = O-phospho-L-threonyl-[protein] + ADP + H(+)</text>
        <dbReference type="Rhea" id="RHEA:46608"/>
        <dbReference type="Rhea" id="RHEA-COMP:11060"/>
        <dbReference type="Rhea" id="RHEA-COMP:11605"/>
        <dbReference type="ChEBI" id="CHEBI:15378"/>
        <dbReference type="ChEBI" id="CHEBI:30013"/>
        <dbReference type="ChEBI" id="CHEBI:30616"/>
        <dbReference type="ChEBI" id="CHEBI:61977"/>
        <dbReference type="ChEBI" id="CHEBI:456216"/>
        <dbReference type="EC" id="2.7.11.1"/>
    </reaction>
</comment>
<dbReference type="PANTHER" id="PTHR24356:SF163">
    <property type="entry name" value="3-PHOSPHOINOSITIDE-DEPENDENT PROTEIN KINASE 1-RELATED"/>
    <property type="match status" value="1"/>
</dbReference>
<evidence type="ECO:0000256" key="2">
    <source>
        <dbReference type="ARBA" id="ARBA00012513"/>
    </source>
</evidence>
<evidence type="ECO:0000256" key="3">
    <source>
        <dbReference type="ARBA" id="ARBA00022527"/>
    </source>
</evidence>
<dbReference type="InterPro" id="IPR017441">
    <property type="entry name" value="Protein_kinase_ATP_BS"/>
</dbReference>
<dbReference type="GO" id="GO:0004674">
    <property type="term" value="F:protein serine/threonine kinase activity"/>
    <property type="evidence" value="ECO:0007669"/>
    <property type="project" value="UniProtKB-KW"/>
</dbReference>
<dbReference type="EC" id="2.7.11.1" evidence="2"/>
<protein>
    <recommendedName>
        <fullName evidence="2">non-specific serine/threonine protein kinase</fullName>
        <ecNumber evidence="2">2.7.11.1</ecNumber>
    </recommendedName>
</protein>
<evidence type="ECO:0000313" key="13">
    <source>
        <dbReference type="EMBL" id="KAJ3424025.1"/>
    </source>
</evidence>
<dbReference type="PANTHER" id="PTHR24356">
    <property type="entry name" value="SERINE/THREONINE-PROTEIN KINASE"/>
    <property type="match status" value="1"/>
</dbReference>
<evidence type="ECO:0000256" key="9">
    <source>
        <dbReference type="ARBA" id="ARBA00048679"/>
    </source>
</evidence>
<evidence type="ECO:0000256" key="5">
    <source>
        <dbReference type="ARBA" id="ARBA00022741"/>
    </source>
</evidence>
<feature type="domain" description="Protein kinase" evidence="12">
    <location>
        <begin position="16"/>
        <end position="275"/>
    </location>
</feature>
<feature type="binding site" evidence="10">
    <location>
        <position position="45"/>
    </location>
    <ligand>
        <name>ATP</name>
        <dbReference type="ChEBI" id="CHEBI:30616"/>
    </ligand>
</feature>
<comment type="similarity">
    <text evidence="1">Belongs to the protein kinase superfamily. AGC Ser/Thr protein kinase family. PDPK1 subfamily.</text>
</comment>
<evidence type="ECO:0000256" key="7">
    <source>
        <dbReference type="ARBA" id="ARBA00022840"/>
    </source>
</evidence>
<keyword evidence="5 10" id="KW-0547">Nucleotide-binding</keyword>
<feature type="compositionally biased region" description="Acidic residues" evidence="11">
    <location>
        <begin position="382"/>
        <end position="394"/>
    </location>
</feature>
<dbReference type="Gene3D" id="3.30.200.20">
    <property type="entry name" value="Phosphorylase Kinase, domain 1"/>
    <property type="match status" value="1"/>
</dbReference>
<evidence type="ECO:0000256" key="6">
    <source>
        <dbReference type="ARBA" id="ARBA00022777"/>
    </source>
</evidence>
<comment type="caution">
    <text evidence="13">The sequence shown here is derived from an EMBL/GenBank/DDBJ whole genome shotgun (WGS) entry which is preliminary data.</text>
</comment>
<dbReference type="InterPro" id="IPR050236">
    <property type="entry name" value="Ser_Thr_kinase_AGC"/>
</dbReference>
<dbReference type="InterPro" id="IPR033931">
    <property type="entry name" value="PDK1-typ_PH"/>
</dbReference>
<dbReference type="SUPFAM" id="SSF56112">
    <property type="entry name" value="Protein kinase-like (PK-like)"/>
    <property type="match status" value="1"/>
</dbReference>
<dbReference type="FunFam" id="1.10.510.10:FF:000833">
    <property type="entry name" value="AGC family protein kinase"/>
    <property type="match status" value="1"/>
</dbReference>
<dbReference type="GO" id="GO:0005524">
    <property type="term" value="F:ATP binding"/>
    <property type="evidence" value="ECO:0007669"/>
    <property type="project" value="UniProtKB-UniRule"/>
</dbReference>
<organism evidence="13 14">
    <name type="scientific">Anaeramoeba flamelloides</name>
    <dbReference type="NCBI Taxonomy" id="1746091"/>
    <lineage>
        <taxon>Eukaryota</taxon>
        <taxon>Metamonada</taxon>
        <taxon>Anaeramoebidae</taxon>
        <taxon>Anaeramoeba</taxon>
    </lineage>
</organism>
<dbReference type="InterPro" id="IPR000719">
    <property type="entry name" value="Prot_kinase_dom"/>
</dbReference>
<dbReference type="Gene3D" id="1.10.510.10">
    <property type="entry name" value="Transferase(Phosphotransferase) domain 1"/>
    <property type="match status" value="1"/>
</dbReference>
<dbReference type="Gene3D" id="2.30.29.30">
    <property type="entry name" value="Pleckstrin-homology domain (PH domain)/Phosphotyrosine-binding domain (PTB)"/>
    <property type="match status" value="1"/>
</dbReference>
<dbReference type="Proteomes" id="UP001146793">
    <property type="component" value="Unassembled WGS sequence"/>
</dbReference>
<evidence type="ECO:0000256" key="1">
    <source>
        <dbReference type="ARBA" id="ARBA00010006"/>
    </source>
</evidence>
<dbReference type="SMART" id="SM00220">
    <property type="entry name" value="S_TKc"/>
    <property type="match status" value="1"/>
</dbReference>
<dbReference type="Pfam" id="PF14593">
    <property type="entry name" value="PH_3"/>
    <property type="match status" value="1"/>
</dbReference>
<name>A0AAV7Y5A0_9EUKA</name>
<keyword evidence="7 10" id="KW-0067">ATP-binding</keyword>
<proteinExistence type="inferred from homology"/>
<dbReference type="FunFam" id="3.30.200.20:FF:000042">
    <property type="entry name" value="Aurora kinase A"/>
    <property type="match status" value="1"/>
</dbReference>
<keyword evidence="3" id="KW-0723">Serine/threonine-protein kinase</keyword>
<dbReference type="EMBL" id="JANTQA010000075">
    <property type="protein sequence ID" value="KAJ3424025.1"/>
    <property type="molecule type" value="Genomic_DNA"/>
</dbReference>
<evidence type="ECO:0000256" key="4">
    <source>
        <dbReference type="ARBA" id="ARBA00022679"/>
    </source>
</evidence>
<evidence type="ECO:0000259" key="12">
    <source>
        <dbReference type="PROSITE" id="PS50011"/>
    </source>
</evidence>
<sequence length="539" mass="62581">MSNFQMNKPQKSLKNFEMGDSIGRGAFGDVSLLTDKQTREKFAVKILNKQFIEKMKKQRYVQTEKEVLKLLDHPNIIKIIYEFEDEENLYIVNELCPKGDLYDIIRKYGSINLKGSKFILAEILSALEHIHSHNIIHRDLKPENILLSETNHVKIIDFGTSKFLQENQQEKVNSGSFCGTAEYVSPEMLKEKIATKESDLWAFGCIVYQLFAGRPPFRASNEFKVFQKILKREFTFPRGFPQPARDLVSKLIVINPQNRLGAGSDFESIKKHPLFEGISFKNLYKMKAPRLQPHLPTLEMTNPEREKEKKKEKILRNNLEKKINNNYNSNNKKSGSSISGEGNGNNNEENFLNFEQNLNSNNQKGKGGEREKKKKKRNRKDEDEDEDEEVDESEYQGIDPMRVRLLKEQKKRIAWTKFLVPNELIIELGLVSKKQGLFQKKMQLLLTDFPRFIYFDPKKIVKKGEIGWSSGIKVEIINLKKFSVTTLKKTYVIEDLEGNSQKWKDAVERIVESEKVNLESRKMEELINLPDEESTTDSD</sequence>
<dbReference type="Pfam" id="PF00069">
    <property type="entry name" value="Pkinase"/>
    <property type="match status" value="1"/>
</dbReference>
<dbReference type="PROSITE" id="PS00107">
    <property type="entry name" value="PROTEIN_KINASE_ATP"/>
    <property type="match status" value="1"/>
</dbReference>
<evidence type="ECO:0000313" key="14">
    <source>
        <dbReference type="Proteomes" id="UP001146793"/>
    </source>
</evidence>
<dbReference type="AlphaFoldDB" id="A0AAV7Y5A0"/>
<keyword evidence="6 13" id="KW-0418">Kinase</keyword>
<dbReference type="InterPro" id="IPR011009">
    <property type="entry name" value="Kinase-like_dom_sf"/>
</dbReference>
<gene>
    <name evidence="13" type="ORF">M0812_29657</name>
</gene>